<dbReference type="Proteomes" id="UP000317863">
    <property type="component" value="Unassembled WGS sequence"/>
</dbReference>
<proteinExistence type="predicted"/>
<organism evidence="2 3">
    <name type="scientific">Peptacetobacter hominis</name>
    <dbReference type="NCBI Taxonomy" id="2743610"/>
    <lineage>
        <taxon>Bacteria</taxon>
        <taxon>Bacillati</taxon>
        <taxon>Bacillota</taxon>
        <taxon>Clostridia</taxon>
        <taxon>Peptostreptococcales</taxon>
        <taxon>Peptostreptococcaceae</taxon>
        <taxon>Peptacetobacter</taxon>
    </lineage>
</organism>
<sequence length="28" mass="3450">MFYGHKNTFKTLEELKVSIEDYIKHYNT</sequence>
<keyword evidence="3" id="KW-1185">Reference proteome</keyword>
<dbReference type="AlphaFoldDB" id="A0A544QYR8"/>
<accession>A0A544QYR8</accession>
<comment type="caution">
    <text evidence="2">The sequence shown here is derived from an EMBL/GenBank/DDBJ whole genome shotgun (WGS) entry which is preliminary data.</text>
</comment>
<dbReference type="EMBL" id="SGJB01000001">
    <property type="protein sequence ID" value="TQQ85879.1"/>
    <property type="molecule type" value="Genomic_DNA"/>
</dbReference>
<protein>
    <recommendedName>
        <fullName evidence="1">Integrase catalytic domain-containing protein</fullName>
    </recommendedName>
</protein>
<dbReference type="Pfam" id="PF13333">
    <property type="entry name" value="rve_2"/>
    <property type="match status" value="1"/>
</dbReference>
<name>A0A544QYR8_9FIRM</name>
<dbReference type="InterPro" id="IPR001584">
    <property type="entry name" value="Integrase_cat-core"/>
</dbReference>
<feature type="domain" description="Integrase catalytic" evidence="1">
    <location>
        <begin position="1"/>
        <end position="28"/>
    </location>
</feature>
<evidence type="ECO:0000313" key="3">
    <source>
        <dbReference type="Proteomes" id="UP000317863"/>
    </source>
</evidence>
<evidence type="ECO:0000259" key="1">
    <source>
        <dbReference type="Pfam" id="PF13333"/>
    </source>
</evidence>
<evidence type="ECO:0000313" key="2">
    <source>
        <dbReference type="EMBL" id="TQQ85879.1"/>
    </source>
</evidence>
<gene>
    <name evidence="2" type="ORF">EXD82_01100</name>
</gene>
<dbReference type="RefSeq" id="WP_142535103.1">
    <property type="nucleotide sequence ID" value="NZ_SGJB01000001.1"/>
</dbReference>
<reference evidence="2 3" key="1">
    <citation type="submission" date="2019-02" db="EMBL/GenBank/DDBJ databases">
        <title>Peptostreptococcaceae bacterium ZHW00191 nov., a new bacterium isolated from the human gut.</title>
        <authorList>
            <person name="Zhou H.-W."/>
            <person name="Chen X.-J."/>
        </authorList>
    </citation>
    <scope>NUCLEOTIDE SEQUENCE [LARGE SCALE GENOMIC DNA]</scope>
    <source>
        <strain evidence="2 3">ZHW00191</strain>
    </source>
</reference>
<dbReference type="GO" id="GO:0015074">
    <property type="term" value="P:DNA integration"/>
    <property type="evidence" value="ECO:0007669"/>
    <property type="project" value="InterPro"/>
</dbReference>